<dbReference type="EMBL" id="CP036317">
    <property type="protein sequence ID" value="QDV21426.1"/>
    <property type="molecule type" value="Genomic_DNA"/>
</dbReference>
<protein>
    <submittedName>
        <fullName evidence="2">Uncharacterized protein</fullName>
    </submittedName>
</protein>
<organism evidence="2 3">
    <name type="scientific">Gimesia panareensis</name>
    <dbReference type="NCBI Taxonomy" id="2527978"/>
    <lineage>
        <taxon>Bacteria</taxon>
        <taxon>Pseudomonadati</taxon>
        <taxon>Planctomycetota</taxon>
        <taxon>Planctomycetia</taxon>
        <taxon>Planctomycetales</taxon>
        <taxon>Planctomycetaceae</taxon>
        <taxon>Gimesia</taxon>
    </lineage>
</organism>
<dbReference type="OrthoDB" id="10012612at2"/>
<gene>
    <name evidence="2" type="ORF">Pan153_61140</name>
</gene>
<dbReference type="AlphaFoldDB" id="A0A518FYP8"/>
<proteinExistence type="predicted"/>
<evidence type="ECO:0000256" key="1">
    <source>
        <dbReference type="SAM" id="Phobius"/>
    </source>
</evidence>
<feature type="transmembrane region" description="Helical" evidence="1">
    <location>
        <begin position="12"/>
        <end position="31"/>
    </location>
</feature>
<dbReference type="Proteomes" id="UP000320839">
    <property type="component" value="Chromosome"/>
</dbReference>
<keyword evidence="1" id="KW-0812">Transmembrane</keyword>
<accession>A0A518FYP8</accession>
<feature type="transmembrane region" description="Helical" evidence="1">
    <location>
        <begin position="95"/>
        <end position="115"/>
    </location>
</feature>
<keyword evidence="1" id="KW-1133">Transmembrane helix</keyword>
<dbReference type="RefSeq" id="WP_145460139.1">
    <property type="nucleotide sequence ID" value="NZ_CP036317.1"/>
</dbReference>
<reference evidence="2 3" key="1">
    <citation type="submission" date="2019-02" db="EMBL/GenBank/DDBJ databases">
        <title>Deep-cultivation of Planctomycetes and their phenomic and genomic characterization uncovers novel biology.</title>
        <authorList>
            <person name="Wiegand S."/>
            <person name="Jogler M."/>
            <person name="Boedeker C."/>
            <person name="Pinto D."/>
            <person name="Vollmers J."/>
            <person name="Rivas-Marin E."/>
            <person name="Kohn T."/>
            <person name="Peeters S.H."/>
            <person name="Heuer A."/>
            <person name="Rast P."/>
            <person name="Oberbeckmann S."/>
            <person name="Bunk B."/>
            <person name="Jeske O."/>
            <person name="Meyerdierks A."/>
            <person name="Storesund J.E."/>
            <person name="Kallscheuer N."/>
            <person name="Luecker S."/>
            <person name="Lage O.M."/>
            <person name="Pohl T."/>
            <person name="Merkel B.J."/>
            <person name="Hornburger P."/>
            <person name="Mueller R.-W."/>
            <person name="Bruemmer F."/>
            <person name="Labrenz M."/>
            <person name="Spormann A.M."/>
            <person name="Op den Camp H."/>
            <person name="Overmann J."/>
            <person name="Amann R."/>
            <person name="Jetten M.S.M."/>
            <person name="Mascher T."/>
            <person name="Medema M.H."/>
            <person name="Devos D.P."/>
            <person name="Kaster A.-K."/>
            <person name="Ovreas L."/>
            <person name="Rohde M."/>
            <person name="Galperin M.Y."/>
            <person name="Jogler C."/>
        </authorList>
    </citation>
    <scope>NUCLEOTIDE SEQUENCE [LARGE SCALE GENOMIC DNA]</scope>
    <source>
        <strain evidence="2 3">Pan153</strain>
    </source>
</reference>
<evidence type="ECO:0000313" key="2">
    <source>
        <dbReference type="EMBL" id="QDV21426.1"/>
    </source>
</evidence>
<sequence length="118" mass="13472">MAFTLAEKIIDIGTLVTFGIICIPIVAYAVLDRFGLLKEWFGIPSQYEARLEKKIQEAEDEAREIAKYRNLSDEGKLLHELVEDKKRAATTRRQIAGVFLAMLVIAGFFFILIFFKSQ</sequence>
<keyword evidence="1" id="KW-0472">Membrane</keyword>
<name>A0A518FYP8_9PLAN</name>
<evidence type="ECO:0000313" key="3">
    <source>
        <dbReference type="Proteomes" id="UP000320839"/>
    </source>
</evidence>